<feature type="chain" id="PRO_5011733651" evidence="2">
    <location>
        <begin position="21"/>
        <end position="91"/>
    </location>
</feature>
<dbReference type="RefSeq" id="WP_092042720.1">
    <property type="nucleotide sequence ID" value="NZ_FOTK01000018.1"/>
</dbReference>
<keyword evidence="4" id="KW-1185">Reference proteome</keyword>
<name>A0A1I4MVG7_9HYPH</name>
<gene>
    <name evidence="3" type="ORF">SAMN05192568_101858</name>
</gene>
<protein>
    <submittedName>
        <fullName evidence="3">Uncharacterized protein</fullName>
    </submittedName>
</protein>
<dbReference type="AlphaFoldDB" id="A0A1I4MVG7"/>
<dbReference type="EMBL" id="FOTK01000018">
    <property type="protein sequence ID" value="SFM07055.1"/>
    <property type="molecule type" value="Genomic_DNA"/>
</dbReference>
<evidence type="ECO:0000313" key="3">
    <source>
        <dbReference type="EMBL" id="SFM07055.1"/>
    </source>
</evidence>
<evidence type="ECO:0000256" key="2">
    <source>
        <dbReference type="SAM" id="SignalP"/>
    </source>
</evidence>
<keyword evidence="2" id="KW-0732">Signal</keyword>
<feature type="compositionally biased region" description="Low complexity" evidence="1">
    <location>
        <begin position="30"/>
        <end position="43"/>
    </location>
</feature>
<feature type="region of interest" description="Disordered" evidence="1">
    <location>
        <begin position="30"/>
        <end position="91"/>
    </location>
</feature>
<feature type="compositionally biased region" description="Polar residues" evidence="1">
    <location>
        <begin position="44"/>
        <end position="80"/>
    </location>
</feature>
<organism evidence="3 4">
    <name type="scientific">Methylobacterium pseudosasicola</name>
    <dbReference type="NCBI Taxonomy" id="582667"/>
    <lineage>
        <taxon>Bacteria</taxon>
        <taxon>Pseudomonadati</taxon>
        <taxon>Pseudomonadota</taxon>
        <taxon>Alphaproteobacteria</taxon>
        <taxon>Hyphomicrobiales</taxon>
        <taxon>Methylobacteriaceae</taxon>
        <taxon>Methylobacterium</taxon>
    </lineage>
</organism>
<feature type="signal peptide" evidence="2">
    <location>
        <begin position="1"/>
        <end position="20"/>
    </location>
</feature>
<sequence length="91" mass="8653">MTKMIFAAAIATCLVGPASAQVIESPTSTAVVVPPGAPGVVTPQSNSTGSEGAITYSPTGQPADSISNDSAAAGNANQPSRVAPQGGGGGK</sequence>
<proteinExistence type="predicted"/>
<evidence type="ECO:0000256" key="1">
    <source>
        <dbReference type="SAM" id="MobiDB-lite"/>
    </source>
</evidence>
<dbReference type="Proteomes" id="UP000199048">
    <property type="component" value="Unassembled WGS sequence"/>
</dbReference>
<reference evidence="4" key="1">
    <citation type="submission" date="2016-10" db="EMBL/GenBank/DDBJ databases">
        <authorList>
            <person name="Varghese N."/>
            <person name="Submissions S."/>
        </authorList>
    </citation>
    <scope>NUCLEOTIDE SEQUENCE [LARGE SCALE GENOMIC DNA]</scope>
    <source>
        <strain evidence="4">BL36</strain>
    </source>
</reference>
<dbReference type="STRING" id="582667.SAMN05192568_101858"/>
<evidence type="ECO:0000313" key="4">
    <source>
        <dbReference type="Proteomes" id="UP000199048"/>
    </source>
</evidence>
<accession>A0A1I4MVG7</accession>
<dbReference type="OrthoDB" id="8004026at2"/>